<dbReference type="AlphaFoldDB" id="A0A1V3WZQ6"/>
<dbReference type="GO" id="GO:0003997">
    <property type="term" value="F:acyl-CoA oxidase activity"/>
    <property type="evidence" value="ECO:0007669"/>
    <property type="project" value="InterPro"/>
</dbReference>
<dbReference type="GO" id="GO:0033540">
    <property type="term" value="P:fatty acid beta-oxidation using acyl-CoA oxidase"/>
    <property type="evidence" value="ECO:0007669"/>
    <property type="project" value="TreeGrafter"/>
</dbReference>
<dbReference type="SUPFAM" id="SSF56645">
    <property type="entry name" value="Acyl-CoA dehydrogenase NM domain-like"/>
    <property type="match status" value="1"/>
</dbReference>
<evidence type="ECO:0000313" key="3">
    <source>
        <dbReference type="Proteomes" id="UP000189229"/>
    </source>
</evidence>
<dbReference type="InterPro" id="IPR009100">
    <property type="entry name" value="AcylCoA_DH/oxidase_NM_dom_sf"/>
</dbReference>
<dbReference type="InterPro" id="IPR046373">
    <property type="entry name" value="Acyl-CoA_Oxase/DH_mid-dom_sf"/>
</dbReference>
<protein>
    <submittedName>
        <fullName evidence="2">Acyl-CoA dehydrogenase, middle domain protein</fullName>
    </submittedName>
</protein>
<dbReference type="GO" id="GO:0005504">
    <property type="term" value="F:fatty acid binding"/>
    <property type="evidence" value="ECO:0007669"/>
    <property type="project" value="TreeGrafter"/>
</dbReference>
<dbReference type="GO" id="GO:0055088">
    <property type="term" value="P:lipid homeostasis"/>
    <property type="evidence" value="ECO:0007669"/>
    <property type="project" value="TreeGrafter"/>
</dbReference>
<dbReference type="Proteomes" id="UP000189229">
    <property type="component" value="Unassembled WGS sequence"/>
</dbReference>
<evidence type="ECO:0000256" key="1">
    <source>
        <dbReference type="SAM" id="MobiDB-lite"/>
    </source>
</evidence>
<dbReference type="EMBL" id="MVBM01000005">
    <property type="protein sequence ID" value="OOK72399.1"/>
    <property type="molecule type" value="Genomic_DNA"/>
</dbReference>
<proteinExistence type="predicted"/>
<dbReference type="Gene3D" id="2.40.110.10">
    <property type="entry name" value="Butyryl-CoA Dehydrogenase, subunit A, domain 2"/>
    <property type="match status" value="1"/>
</dbReference>
<dbReference type="PANTHER" id="PTHR10909">
    <property type="entry name" value="ELECTRON TRANSPORT OXIDOREDUCTASE"/>
    <property type="match status" value="1"/>
</dbReference>
<reference evidence="2 3" key="1">
    <citation type="submission" date="2017-02" db="EMBL/GenBank/DDBJ databases">
        <title>Complete genome sequences of Mycobacterium kansasii strains isolated from rhesus macaques.</title>
        <authorList>
            <person name="Panda A."/>
            <person name="Nagaraj S."/>
            <person name="Zhao X."/>
            <person name="Tettelin H."/>
            <person name="Detolla L.J."/>
        </authorList>
    </citation>
    <scope>NUCLEOTIDE SEQUENCE [LARGE SCALE GENOMIC DNA]</scope>
    <source>
        <strain evidence="2 3">11-3813</strain>
    </source>
</reference>
<sequence length="55" mass="6140">MTETGHGSDVQSLETTATYDAATEEFVIDSPPRQRARTTSAGRPKPRAWQRFSRS</sequence>
<name>A0A1V3WZQ6_MYCKA</name>
<dbReference type="InterPro" id="IPR012258">
    <property type="entry name" value="Acyl-CoA_oxidase"/>
</dbReference>
<accession>A0A1V3WZQ6</accession>
<feature type="compositionally biased region" description="Polar residues" evidence="1">
    <location>
        <begin position="1"/>
        <end position="13"/>
    </location>
</feature>
<feature type="region of interest" description="Disordered" evidence="1">
    <location>
        <begin position="1"/>
        <end position="55"/>
    </location>
</feature>
<evidence type="ECO:0000313" key="2">
    <source>
        <dbReference type="EMBL" id="OOK72399.1"/>
    </source>
</evidence>
<feature type="compositionally biased region" description="Basic residues" evidence="1">
    <location>
        <begin position="44"/>
        <end position="55"/>
    </location>
</feature>
<gene>
    <name evidence="2" type="ORF">BZL30_5305</name>
</gene>
<organism evidence="2 3">
    <name type="scientific">Mycobacterium kansasii</name>
    <dbReference type="NCBI Taxonomy" id="1768"/>
    <lineage>
        <taxon>Bacteria</taxon>
        <taxon>Bacillati</taxon>
        <taxon>Actinomycetota</taxon>
        <taxon>Actinomycetes</taxon>
        <taxon>Mycobacteriales</taxon>
        <taxon>Mycobacteriaceae</taxon>
        <taxon>Mycobacterium</taxon>
    </lineage>
</organism>
<dbReference type="GO" id="GO:0071949">
    <property type="term" value="F:FAD binding"/>
    <property type="evidence" value="ECO:0007669"/>
    <property type="project" value="InterPro"/>
</dbReference>
<dbReference type="PANTHER" id="PTHR10909:SF378">
    <property type="entry name" value="ACYL-COENZYME A OXIDASE"/>
    <property type="match status" value="1"/>
</dbReference>
<comment type="caution">
    <text evidence="2">The sequence shown here is derived from an EMBL/GenBank/DDBJ whole genome shotgun (WGS) entry which is preliminary data.</text>
</comment>